<dbReference type="Proteomes" id="UP000612808">
    <property type="component" value="Unassembled WGS sequence"/>
</dbReference>
<sequence length="57" mass="6202">MTPTDSTSSSPALRRLEHARARFDLLARRGEDTTNAAYELSQALAAVELARATSRTP</sequence>
<organism evidence="1 2">
    <name type="scientific">Actinocatenispora rupis</name>
    <dbReference type="NCBI Taxonomy" id="519421"/>
    <lineage>
        <taxon>Bacteria</taxon>
        <taxon>Bacillati</taxon>
        <taxon>Actinomycetota</taxon>
        <taxon>Actinomycetes</taxon>
        <taxon>Micromonosporales</taxon>
        <taxon>Micromonosporaceae</taxon>
        <taxon>Actinocatenispora</taxon>
    </lineage>
</organism>
<dbReference type="AlphaFoldDB" id="A0A8J3J5Z7"/>
<dbReference type="EMBL" id="BOMB01000017">
    <property type="protein sequence ID" value="GID12226.1"/>
    <property type="molecule type" value="Genomic_DNA"/>
</dbReference>
<evidence type="ECO:0000313" key="2">
    <source>
        <dbReference type="Proteomes" id="UP000612808"/>
    </source>
</evidence>
<proteinExistence type="predicted"/>
<gene>
    <name evidence="1" type="ORF">Aru02nite_31150</name>
</gene>
<name>A0A8J3J5Z7_9ACTN</name>
<accession>A0A8J3J5Z7</accession>
<evidence type="ECO:0000313" key="1">
    <source>
        <dbReference type="EMBL" id="GID12226.1"/>
    </source>
</evidence>
<keyword evidence="2" id="KW-1185">Reference proteome</keyword>
<reference evidence="1" key="1">
    <citation type="submission" date="2021-01" db="EMBL/GenBank/DDBJ databases">
        <title>Whole genome shotgun sequence of Actinocatenispora rupis NBRC 107355.</title>
        <authorList>
            <person name="Komaki H."/>
            <person name="Tamura T."/>
        </authorList>
    </citation>
    <scope>NUCLEOTIDE SEQUENCE</scope>
    <source>
        <strain evidence="1">NBRC 107355</strain>
    </source>
</reference>
<comment type="caution">
    <text evidence="1">The sequence shown here is derived from an EMBL/GenBank/DDBJ whole genome shotgun (WGS) entry which is preliminary data.</text>
</comment>
<dbReference type="RefSeq" id="WP_203658208.1">
    <property type="nucleotide sequence ID" value="NZ_BAAAZM010000009.1"/>
</dbReference>
<protein>
    <submittedName>
        <fullName evidence="1">Uncharacterized protein</fullName>
    </submittedName>
</protein>